<dbReference type="Pfam" id="PF05018">
    <property type="entry name" value="CFA20_dom"/>
    <property type="match status" value="1"/>
</dbReference>
<dbReference type="InterPro" id="IPR012674">
    <property type="entry name" value="Calycin"/>
</dbReference>
<comment type="caution">
    <text evidence="3">The sequence shown here is derived from an EMBL/GenBank/DDBJ whole genome shotgun (WGS) entry which is preliminary data.</text>
</comment>
<dbReference type="InterPro" id="IPR040441">
    <property type="entry name" value="CFA20/CFAP20DC"/>
</dbReference>
<dbReference type="PRINTS" id="PR00178">
    <property type="entry name" value="FATTYACIDBP"/>
</dbReference>
<dbReference type="InterPro" id="IPR007714">
    <property type="entry name" value="CFA20_dom"/>
</dbReference>
<dbReference type="Gene3D" id="2.40.128.20">
    <property type="match status" value="1"/>
</dbReference>
<dbReference type="InterPro" id="IPR000463">
    <property type="entry name" value="Fatty_acid-bd"/>
</dbReference>
<organism evidence="3 4">
    <name type="scientific">Scophthalmus maximus</name>
    <name type="common">Turbot</name>
    <name type="synonym">Psetta maxima</name>
    <dbReference type="NCBI Taxonomy" id="52904"/>
    <lineage>
        <taxon>Eukaryota</taxon>
        <taxon>Metazoa</taxon>
        <taxon>Chordata</taxon>
        <taxon>Craniata</taxon>
        <taxon>Vertebrata</taxon>
        <taxon>Euteleostomi</taxon>
        <taxon>Actinopterygii</taxon>
        <taxon>Neopterygii</taxon>
        <taxon>Teleostei</taxon>
        <taxon>Neoteleostei</taxon>
        <taxon>Acanthomorphata</taxon>
        <taxon>Carangaria</taxon>
        <taxon>Pleuronectiformes</taxon>
        <taxon>Pleuronectoidei</taxon>
        <taxon>Scophthalmidae</taxon>
        <taxon>Scophthalmus</taxon>
    </lineage>
</organism>
<name>A0A6A4RQL2_SCOMX</name>
<feature type="compositionally biased region" description="Basic and acidic residues" evidence="1">
    <location>
        <begin position="335"/>
        <end position="352"/>
    </location>
</feature>
<feature type="region of interest" description="Disordered" evidence="1">
    <location>
        <begin position="267"/>
        <end position="373"/>
    </location>
</feature>
<dbReference type="SUPFAM" id="SSF50814">
    <property type="entry name" value="Lipocalins"/>
    <property type="match status" value="1"/>
</dbReference>
<dbReference type="GO" id="GO:0008289">
    <property type="term" value="F:lipid binding"/>
    <property type="evidence" value="ECO:0007669"/>
    <property type="project" value="InterPro"/>
</dbReference>
<dbReference type="EMBL" id="VEVO01000021">
    <property type="protein sequence ID" value="KAF0024283.1"/>
    <property type="molecule type" value="Genomic_DNA"/>
</dbReference>
<reference evidence="3 4" key="1">
    <citation type="submission" date="2019-06" db="EMBL/GenBank/DDBJ databases">
        <title>Draft genomes of female and male turbot (Scophthalmus maximus).</title>
        <authorList>
            <person name="Xu H."/>
            <person name="Xu X.-W."/>
            <person name="Shao C."/>
            <person name="Chen S."/>
        </authorList>
    </citation>
    <scope>NUCLEOTIDE SEQUENCE [LARGE SCALE GENOMIC DNA]</scope>
    <source>
        <strain evidence="3">Ysfricsl-2016a</strain>
        <tissue evidence="3">Blood</tissue>
    </source>
</reference>
<feature type="domain" description="CFA20" evidence="2">
    <location>
        <begin position="114"/>
        <end position="226"/>
    </location>
</feature>
<dbReference type="Proteomes" id="UP000438429">
    <property type="component" value="Unassembled WGS sequence"/>
</dbReference>
<proteinExistence type="predicted"/>
<evidence type="ECO:0000313" key="4">
    <source>
        <dbReference type="Proteomes" id="UP000438429"/>
    </source>
</evidence>
<dbReference type="PANTHER" id="PTHR12458">
    <property type="entry name" value="ORF PROTEIN"/>
    <property type="match status" value="1"/>
</dbReference>
<sequence>MDFSGTWKVYSEENLEEFLKVVGAPQMVVKMRKEVKPVIVIEQNGKDFTYTLKTPVATKVNSFCVGKESEMTTIDGRKFKCTVREENGKLVTETAKFTSVREIQGDDMVETVTCGSVIFISRSRRVTTYISCPADPKQTLGIKLPFLVMIIKNLKENFTFEVQVLDDENVRRRFRFSNYRSRTQVSHFMCTMPIGLEDGWSQNQFDLSDFTRKAYGTNYIETLRVQSKRSELRSAAQLCSFFKYLRVNPPASGSSQLASLVDDVAPNQMKSKERHSPGGRSSRYDDYDRDGRRRRSRSRSYDRYRSRSPSHDRRRRRSESPRESRGRMYGRGRSRSREDERYRQRPRRESRGRSRSRSASPRENVNPPSTSHFAEEEIFANQTKLFAVIKKYASVDTQVHQRVDPHSVWKTEQLALPRSSLVH</sequence>
<feature type="compositionally biased region" description="Basic and acidic residues" evidence="1">
    <location>
        <begin position="299"/>
        <end position="311"/>
    </location>
</feature>
<evidence type="ECO:0000259" key="2">
    <source>
        <dbReference type="Pfam" id="PF05018"/>
    </source>
</evidence>
<evidence type="ECO:0000313" key="3">
    <source>
        <dbReference type="EMBL" id="KAF0024283.1"/>
    </source>
</evidence>
<evidence type="ECO:0000256" key="1">
    <source>
        <dbReference type="SAM" id="MobiDB-lite"/>
    </source>
</evidence>
<dbReference type="AlphaFoldDB" id="A0A6A4RQL2"/>
<protein>
    <recommendedName>
        <fullName evidence="2">CFA20 domain-containing protein</fullName>
    </recommendedName>
</protein>
<accession>A0A6A4RQL2</accession>
<feature type="compositionally biased region" description="Basic and acidic residues" evidence="1">
    <location>
        <begin position="270"/>
        <end position="291"/>
    </location>
</feature>
<gene>
    <name evidence="3" type="ORF">F2P81_023085</name>
</gene>